<dbReference type="AlphaFoldDB" id="A0A437CKL2"/>
<dbReference type="PROSITE" id="PS50234">
    <property type="entry name" value="VWFA"/>
    <property type="match status" value="1"/>
</dbReference>
<sequence>MIQADCSRELWYGAAHAERVCSTQVPPVRLQLQTRVQSRVLTDERSFRLQLQEPKVKADCKPRPHLLPGDPSSVRERAWSLHAFSSPAGWLGGSSSCRSGRNAAALHSETQSLLRGADAQMFPEKQKMSIMRGIRACLIFIVAAVLSDVSAQRTECEKDLVGDVVFLVDSSGSIGSKNFDLVKEFLKNIIEGLDVGREKIRVGLAQYNDELRPDSC</sequence>
<feature type="domain" description="VWFA" evidence="1">
    <location>
        <begin position="163"/>
        <end position="216"/>
    </location>
</feature>
<name>A0A437CKL2_ORYJA</name>
<proteinExistence type="predicted"/>
<dbReference type="PANTHER" id="PTHR24020">
    <property type="entry name" value="COLLAGEN ALPHA"/>
    <property type="match status" value="1"/>
</dbReference>
<dbReference type="InterPro" id="IPR050525">
    <property type="entry name" value="ECM_Assembly_Org"/>
</dbReference>
<dbReference type="Pfam" id="PF00092">
    <property type="entry name" value="VWA"/>
    <property type="match status" value="1"/>
</dbReference>
<dbReference type="OrthoDB" id="6132182at2759"/>
<dbReference type="EMBL" id="CM012452">
    <property type="protein sequence ID" value="RVE63298.1"/>
    <property type="molecule type" value="Genomic_DNA"/>
</dbReference>
<keyword evidence="3" id="KW-1185">Reference proteome</keyword>
<protein>
    <recommendedName>
        <fullName evidence="1">VWFA domain-containing protein</fullName>
    </recommendedName>
</protein>
<evidence type="ECO:0000259" key="1">
    <source>
        <dbReference type="PROSITE" id="PS50234"/>
    </source>
</evidence>
<evidence type="ECO:0000313" key="2">
    <source>
        <dbReference type="EMBL" id="RVE63298.1"/>
    </source>
</evidence>
<dbReference type="PANTHER" id="PTHR24020:SF86">
    <property type="entry name" value="COLLAGEN, TYPE VI, ALPHA 4"/>
    <property type="match status" value="1"/>
</dbReference>
<organism evidence="2 3">
    <name type="scientific">Oryzias javanicus</name>
    <name type="common">Javanese ricefish</name>
    <name type="synonym">Aplocheilus javanicus</name>
    <dbReference type="NCBI Taxonomy" id="123683"/>
    <lineage>
        <taxon>Eukaryota</taxon>
        <taxon>Metazoa</taxon>
        <taxon>Chordata</taxon>
        <taxon>Craniata</taxon>
        <taxon>Vertebrata</taxon>
        <taxon>Euteleostomi</taxon>
        <taxon>Actinopterygii</taxon>
        <taxon>Neopterygii</taxon>
        <taxon>Teleostei</taxon>
        <taxon>Neoteleostei</taxon>
        <taxon>Acanthomorphata</taxon>
        <taxon>Ovalentaria</taxon>
        <taxon>Atherinomorphae</taxon>
        <taxon>Beloniformes</taxon>
        <taxon>Adrianichthyidae</taxon>
        <taxon>Oryziinae</taxon>
        <taxon>Oryzias</taxon>
    </lineage>
</organism>
<gene>
    <name evidence="2" type="ORF">OJAV_G00164230</name>
</gene>
<dbReference type="PRINTS" id="PR00453">
    <property type="entry name" value="VWFADOMAIN"/>
</dbReference>
<evidence type="ECO:0000313" key="3">
    <source>
        <dbReference type="Proteomes" id="UP000283210"/>
    </source>
</evidence>
<dbReference type="SUPFAM" id="SSF53300">
    <property type="entry name" value="vWA-like"/>
    <property type="match status" value="1"/>
</dbReference>
<dbReference type="InterPro" id="IPR036465">
    <property type="entry name" value="vWFA_dom_sf"/>
</dbReference>
<dbReference type="InterPro" id="IPR002035">
    <property type="entry name" value="VWF_A"/>
</dbReference>
<reference evidence="2 3" key="1">
    <citation type="submission" date="2018-11" db="EMBL/GenBank/DDBJ databases">
        <authorList>
            <person name="Lopez-Roques C."/>
            <person name="Donnadieu C."/>
            <person name="Bouchez O."/>
            <person name="Klopp C."/>
            <person name="Cabau C."/>
            <person name="Zahm M."/>
        </authorList>
    </citation>
    <scope>NUCLEOTIDE SEQUENCE [LARGE SCALE GENOMIC DNA]</scope>
    <source>
        <strain evidence="2">RS831</strain>
        <tissue evidence="2">Whole body</tissue>
    </source>
</reference>
<dbReference type="Proteomes" id="UP000283210">
    <property type="component" value="Chromosome 16"/>
</dbReference>
<accession>A0A437CKL2</accession>
<reference evidence="2 3" key="2">
    <citation type="submission" date="2019-01" db="EMBL/GenBank/DDBJ databases">
        <title>A chromosome length genome reference of the Java medaka (oryzias javanicus).</title>
        <authorList>
            <person name="Herpin A."/>
            <person name="Takehana Y."/>
            <person name="Naruse K."/>
            <person name="Ansai S."/>
            <person name="Kawaguchi M."/>
        </authorList>
    </citation>
    <scope>NUCLEOTIDE SEQUENCE [LARGE SCALE GENOMIC DNA]</scope>
    <source>
        <strain evidence="2">RS831</strain>
        <tissue evidence="2">Whole body</tissue>
    </source>
</reference>
<dbReference type="Gene3D" id="3.40.50.410">
    <property type="entry name" value="von Willebrand factor, type A domain"/>
    <property type="match status" value="1"/>
</dbReference>